<dbReference type="EMBL" id="QZWG01000009">
    <property type="protein sequence ID" value="RZB92554.1"/>
    <property type="molecule type" value="Genomic_DNA"/>
</dbReference>
<feature type="non-terminal residue" evidence="2">
    <location>
        <position position="235"/>
    </location>
</feature>
<reference evidence="2 3" key="1">
    <citation type="submission" date="2018-09" db="EMBL/GenBank/DDBJ databases">
        <title>A high-quality reference genome of wild soybean provides a powerful tool to mine soybean genomes.</title>
        <authorList>
            <person name="Xie M."/>
            <person name="Chung C.Y.L."/>
            <person name="Li M.-W."/>
            <person name="Wong F.-L."/>
            <person name="Chan T.-F."/>
            <person name="Lam H.-M."/>
        </authorList>
    </citation>
    <scope>NUCLEOTIDE SEQUENCE [LARGE SCALE GENOMIC DNA]</scope>
    <source>
        <strain evidence="3">cv. W05</strain>
        <tissue evidence="2">Hypocotyl of etiolated seedlings</tissue>
    </source>
</reference>
<sequence length="235" mass="24848">MVALSMLQDTVVVELKPRDDDESVVDLGMKVVKRREPLKAVTMAKAVASGQQSDGTGILIRLLRSDLPSSTLLNVGDVAVAGSGHHWTSLAALSLCGCGLSVSVAYSLMELSLLWYLCYLHFMTYPRNIHQFKDPSSLVEATPQPTSSPPSPRDGSIKVLAFPENRADDIQAEARALARAANATSYTPQLVASKYGSQPIKDPLVGLPTLACPASANDGSTNGGSLSSLPPTPMT</sequence>
<evidence type="ECO:0000313" key="2">
    <source>
        <dbReference type="EMBL" id="RZB92554.1"/>
    </source>
</evidence>
<evidence type="ECO:0000313" key="3">
    <source>
        <dbReference type="Proteomes" id="UP000289340"/>
    </source>
</evidence>
<name>A0A445J2C4_GLYSO</name>
<protein>
    <submittedName>
        <fullName evidence="2">Phospholipase A I</fullName>
    </submittedName>
</protein>
<feature type="compositionally biased region" description="Polar residues" evidence="1">
    <location>
        <begin position="217"/>
        <end position="229"/>
    </location>
</feature>
<keyword evidence="3" id="KW-1185">Reference proteome</keyword>
<dbReference type="AlphaFoldDB" id="A0A445J2C4"/>
<evidence type="ECO:0000256" key="1">
    <source>
        <dbReference type="SAM" id="MobiDB-lite"/>
    </source>
</evidence>
<proteinExistence type="predicted"/>
<organism evidence="2 3">
    <name type="scientific">Glycine soja</name>
    <name type="common">Wild soybean</name>
    <dbReference type="NCBI Taxonomy" id="3848"/>
    <lineage>
        <taxon>Eukaryota</taxon>
        <taxon>Viridiplantae</taxon>
        <taxon>Streptophyta</taxon>
        <taxon>Embryophyta</taxon>
        <taxon>Tracheophyta</taxon>
        <taxon>Spermatophyta</taxon>
        <taxon>Magnoliopsida</taxon>
        <taxon>eudicotyledons</taxon>
        <taxon>Gunneridae</taxon>
        <taxon>Pentapetalae</taxon>
        <taxon>rosids</taxon>
        <taxon>fabids</taxon>
        <taxon>Fabales</taxon>
        <taxon>Fabaceae</taxon>
        <taxon>Papilionoideae</taxon>
        <taxon>50 kb inversion clade</taxon>
        <taxon>NPAAA clade</taxon>
        <taxon>indigoferoid/millettioid clade</taxon>
        <taxon>Phaseoleae</taxon>
        <taxon>Glycine</taxon>
        <taxon>Glycine subgen. Soja</taxon>
    </lineage>
</organism>
<gene>
    <name evidence="2" type="ORF">D0Y65_024496</name>
</gene>
<dbReference type="Proteomes" id="UP000289340">
    <property type="component" value="Chromosome 9"/>
</dbReference>
<accession>A0A445J2C4</accession>
<feature type="region of interest" description="Disordered" evidence="1">
    <location>
        <begin position="211"/>
        <end position="235"/>
    </location>
</feature>
<comment type="caution">
    <text evidence="2">The sequence shown here is derived from an EMBL/GenBank/DDBJ whole genome shotgun (WGS) entry which is preliminary data.</text>
</comment>